<organism evidence="1 2">
    <name type="scientific">Trifolium medium</name>
    <dbReference type="NCBI Taxonomy" id="97028"/>
    <lineage>
        <taxon>Eukaryota</taxon>
        <taxon>Viridiplantae</taxon>
        <taxon>Streptophyta</taxon>
        <taxon>Embryophyta</taxon>
        <taxon>Tracheophyta</taxon>
        <taxon>Spermatophyta</taxon>
        <taxon>Magnoliopsida</taxon>
        <taxon>eudicotyledons</taxon>
        <taxon>Gunneridae</taxon>
        <taxon>Pentapetalae</taxon>
        <taxon>rosids</taxon>
        <taxon>fabids</taxon>
        <taxon>Fabales</taxon>
        <taxon>Fabaceae</taxon>
        <taxon>Papilionoideae</taxon>
        <taxon>50 kb inversion clade</taxon>
        <taxon>NPAAA clade</taxon>
        <taxon>Hologalegina</taxon>
        <taxon>IRL clade</taxon>
        <taxon>Trifolieae</taxon>
        <taxon>Trifolium</taxon>
    </lineage>
</organism>
<name>A0A392UBL6_9FABA</name>
<feature type="non-terminal residue" evidence="1">
    <location>
        <position position="35"/>
    </location>
</feature>
<sequence length="35" mass="3825">MLESTVALSTTEAEYMAVAKGVKEALWLRGLLDDL</sequence>
<protein>
    <submittedName>
        <fullName evidence="1">Pol polyprotein</fullName>
    </submittedName>
</protein>
<proteinExistence type="predicted"/>
<dbReference type="EMBL" id="LXQA010771452">
    <property type="protein sequence ID" value="MCI70237.1"/>
    <property type="molecule type" value="Genomic_DNA"/>
</dbReference>
<dbReference type="AlphaFoldDB" id="A0A392UBL6"/>
<keyword evidence="2" id="KW-1185">Reference proteome</keyword>
<accession>A0A392UBL6</accession>
<evidence type="ECO:0000313" key="2">
    <source>
        <dbReference type="Proteomes" id="UP000265520"/>
    </source>
</evidence>
<dbReference type="Proteomes" id="UP000265520">
    <property type="component" value="Unassembled WGS sequence"/>
</dbReference>
<reference evidence="1 2" key="1">
    <citation type="journal article" date="2018" name="Front. Plant Sci.">
        <title>Red Clover (Trifolium pratense) and Zigzag Clover (T. medium) - A Picture of Genomic Similarities and Differences.</title>
        <authorList>
            <person name="Dluhosova J."/>
            <person name="Istvanek J."/>
            <person name="Nedelnik J."/>
            <person name="Repkova J."/>
        </authorList>
    </citation>
    <scope>NUCLEOTIDE SEQUENCE [LARGE SCALE GENOMIC DNA]</scope>
    <source>
        <strain evidence="2">cv. 10/8</strain>
        <tissue evidence="1">Leaf</tissue>
    </source>
</reference>
<comment type="caution">
    <text evidence="1">The sequence shown here is derived from an EMBL/GenBank/DDBJ whole genome shotgun (WGS) entry which is preliminary data.</text>
</comment>
<evidence type="ECO:0000313" key="1">
    <source>
        <dbReference type="EMBL" id="MCI70237.1"/>
    </source>
</evidence>